<feature type="non-terminal residue" evidence="2">
    <location>
        <position position="1"/>
    </location>
</feature>
<protein>
    <submittedName>
        <fullName evidence="2">Secreted</fullName>
    </submittedName>
</protein>
<name>A0A147B9X9_9ACAR</name>
<feature type="signal peptide" evidence="1">
    <location>
        <begin position="1"/>
        <end position="16"/>
    </location>
</feature>
<reference evidence="2" key="1">
    <citation type="submission" date="2016-03" db="EMBL/GenBank/DDBJ databases">
        <title>Gut transcriptome analysis on engorged females of Ornithodoros mimon (Acari: Argasidae) and phylogenetic inferences of soft ticks.</title>
        <authorList>
            <person name="Landulfo G.A."/>
            <person name="Giovanni D."/>
            <person name="Carvalho E."/>
            <person name="Junqueira-de-Azevedo I."/>
            <person name="Patane J."/>
            <person name="Mendoca R."/>
            <person name="Barros-Battesti D."/>
        </authorList>
    </citation>
    <scope>NUCLEOTIDE SEQUENCE</scope>
    <source>
        <strain evidence="2">Females</strain>
        <tissue evidence="2">Gut</tissue>
    </source>
</reference>
<dbReference type="AlphaFoldDB" id="A0A147B9X9"/>
<organism evidence="2">
    <name type="scientific">Alectorobius mimon</name>
    <dbReference type="NCBI Taxonomy" id="360319"/>
    <lineage>
        <taxon>Eukaryota</taxon>
        <taxon>Metazoa</taxon>
        <taxon>Ecdysozoa</taxon>
        <taxon>Arthropoda</taxon>
        <taxon>Chelicerata</taxon>
        <taxon>Arachnida</taxon>
        <taxon>Acari</taxon>
        <taxon>Parasitiformes</taxon>
        <taxon>Ixodida</taxon>
        <taxon>Ixodoidea</taxon>
        <taxon>Argasidae</taxon>
        <taxon>Ornithodorinae</taxon>
        <taxon>Alectorobius</taxon>
    </lineage>
</organism>
<evidence type="ECO:0000313" key="2">
    <source>
        <dbReference type="EMBL" id="JAR87577.1"/>
    </source>
</evidence>
<proteinExistence type="predicted"/>
<feature type="chain" id="PRO_5007541882" evidence="1">
    <location>
        <begin position="17"/>
        <end position="166"/>
    </location>
</feature>
<keyword evidence="1" id="KW-0732">Signal</keyword>
<dbReference type="EMBL" id="GEIB01000230">
    <property type="protein sequence ID" value="JAR87577.1"/>
    <property type="molecule type" value="Transcribed_RNA"/>
</dbReference>
<accession>A0A147B9X9</accession>
<sequence length="166" mass="18796">LIMLAIMFCVLGVAFGNTPLEKFYRDIKEKPMLWWQCFRNGTSLEPSDAVGMFVTWNGVPYSPEELASDNIFSFGTTSDPNTYTSEPAYTEYDRAADTATIQHKSRTVIHTQLQEAYNGKAYFTKHYEPALGTVAFKIYDTDKNCDNAEQLFQSLGEDNMDMKPAP</sequence>
<evidence type="ECO:0000256" key="1">
    <source>
        <dbReference type="SAM" id="SignalP"/>
    </source>
</evidence>